<keyword evidence="1" id="KW-0175">Coiled coil</keyword>
<dbReference type="SUPFAM" id="SSF88659">
    <property type="entry name" value="Sigma3 and sigma4 domains of RNA polymerase sigma factors"/>
    <property type="match status" value="1"/>
</dbReference>
<dbReference type="OrthoDB" id="3242975at2"/>
<dbReference type="InterPro" id="IPR010861">
    <property type="entry name" value="DUF1492"/>
</dbReference>
<evidence type="ECO:0000313" key="3">
    <source>
        <dbReference type="Proteomes" id="UP000019681"/>
    </source>
</evidence>
<dbReference type="STRING" id="1403537.Q428_10185"/>
<reference evidence="2 3" key="1">
    <citation type="journal article" date="2014" name="Genome Announc.">
        <title>Draft Genome Sequence of Fervidicella metallireducens Strain AeBT, an Iron-Reducing Thermoanaerobe from the Great Artesian Basin.</title>
        <authorList>
            <person name="Patel B.K."/>
        </authorList>
    </citation>
    <scope>NUCLEOTIDE SEQUENCE [LARGE SCALE GENOMIC DNA]</scope>
    <source>
        <strain evidence="2 3">AeB</strain>
    </source>
</reference>
<comment type="caution">
    <text evidence="2">The sequence shown here is derived from an EMBL/GenBank/DDBJ whole genome shotgun (WGS) entry which is preliminary data.</text>
</comment>
<evidence type="ECO:0000313" key="2">
    <source>
        <dbReference type="EMBL" id="EYE88017.1"/>
    </source>
</evidence>
<organism evidence="2 3">
    <name type="scientific">Fervidicella metallireducens AeB</name>
    <dbReference type="NCBI Taxonomy" id="1403537"/>
    <lineage>
        <taxon>Bacteria</taxon>
        <taxon>Bacillati</taxon>
        <taxon>Bacillota</taxon>
        <taxon>Clostridia</taxon>
        <taxon>Eubacteriales</taxon>
        <taxon>Clostridiaceae</taxon>
        <taxon>Fervidicella</taxon>
    </lineage>
</organism>
<dbReference type="RefSeq" id="WP_035380437.1">
    <property type="nucleotide sequence ID" value="NZ_AZQP01000031.1"/>
</dbReference>
<keyword evidence="3" id="KW-1185">Reference proteome</keyword>
<proteinExistence type="predicted"/>
<feature type="coiled-coil region" evidence="1">
    <location>
        <begin position="13"/>
        <end position="80"/>
    </location>
</feature>
<protein>
    <recommendedName>
        <fullName evidence="4">DUF1492 domain-containing protein</fullName>
    </recommendedName>
</protein>
<accession>A0A017RTN3</accession>
<dbReference type="EMBL" id="AZQP01000031">
    <property type="protein sequence ID" value="EYE88017.1"/>
    <property type="molecule type" value="Genomic_DNA"/>
</dbReference>
<evidence type="ECO:0008006" key="4">
    <source>
        <dbReference type="Google" id="ProtNLM"/>
    </source>
</evidence>
<sequence length="139" mass="15885">MRAKEYLSQAVWLDKLIQNKLEQMEKLEAIAQKTTVDLSQEKVSGGKASTSPMENAVVKLIELKHEINDDIDRLIDLKREIIETIGQLSDGSYKLLLEMRYIGGKSWDVIAVELGCDRRTIFRMHGKAIKEIDKIKSCH</sequence>
<evidence type="ECO:0000256" key="1">
    <source>
        <dbReference type="SAM" id="Coils"/>
    </source>
</evidence>
<dbReference type="AlphaFoldDB" id="A0A017RTN3"/>
<dbReference type="Pfam" id="PF07374">
    <property type="entry name" value="DUF1492"/>
    <property type="match status" value="1"/>
</dbReference>
<name>A0A017RTN3_9CLOT</name>
<dbReference type="InterPro" id="IPR013324">
    <property type="entry name" value="RNA_pol_sigma_r3/r4-like"/>
</dbReference>
<dbReference type="Proteomes" id="UP000019681">
    <property type="component" value="Unassembled WGS sequence"/>
</dbReference>
<gene>
    <name evidence="2" type="ORF">Q428_10185</name>
</gene>